<feature type="compositionally biased region" description="Polar residues" evidence="10">
    <location>
        <begin position="316"/>
        <end position="341"/>
    </location>
</feature>
<evidence type="ECO:0000256" key="5">
    <source>
        <dbReference type="ARBA" id="ARBA00023015"/>
    </source>
</evidence>
<evidence type="ECO:0000313" key="12">
    <source>
        <dbReference type="EMBL" id="KAH0547463.1"/>
    </source>
</evidence>
<feature type="compositionally biased region" description="Low complexity" evidence="10">
    <location>
        <begin position="265"/>
        <end position="275"/>
    </location>
</feature>
<comment type="similarity">
    <text evidence="2">Belongs to the EAF family.</text>
</comment>
<dbReference type="GO" id="GO:0006368">
    <property type="term" value="P:transcription elongation by RNA polymerase II"/>
    <property type="evidence" value="ECO:0007669"/>
    <property type="project" value="InterPro"/>
</dbReference>
<comment type="caution">
    <text evidence="12">The sequence shown here is derived from an EMBL/GenBank/DDBJ whole genome shotgun (WGS) entry which is preliminary data.</text>
</comment>
<dbReference type="PANTHER" id="PTHR15970">
    <property type="entry name" value="ELL-ASSOCIATED FACTOR EAF"/>
    <property type="match status" value="1"/>
</dbReference>
<comment type="subcellular location">
    <subcellularLocation>
        <location evidence="1">Nucleus</location>
    </subcellularLocation>
</comment>
<feature type="compositionally biased region" description="Polar residues" evidence="10">
    <location>
        <begin position="205"/>
        <end position="235"/>
    </location>
</feature>
<evidence type="ECO:0000256" key="3">
    <source>
        <dbReference type="ARBA" id="ARBA00021452"/>
    </source>
</evidence>
<reference evidence="12 13" key="1">
    <citation type="journal article" date="2021" name="J. Hered.">
        <title>A chromosome-level genome assembly of the parasitoid wasp, Cotesia glomerata (Hymenoptera: Braconidae).</title>
        <authorList>
            <person name="Pinto B.J."/>
            <person name="Weis J.J."/>
            <person name="Gamble T."/>
            <person name="Ode P.J."/>
            <person name="Paul R."/>
            <person name="Zaspel J.M."/>
        </authorList>
    </citation>
    <scope>NUCLEOTIDE SEQUENCE [LARGE SCALE GENOMIC DNA]</scope>
    <source>
        <strain evidence="12">CgM1</strain>
    </source>
</reference>
<keyword evidence="4" id="KW-0597">Phosphoprotein</keyword>
<keyword evidence="5" id="KW-0805">Transcription regulation</keyword>
<feature type="domain" description="Transcription elongation factor Eaf N-terminal" evidence="11">
    <location>
        <begin position="13"/>
        <end position="115"/>
    </location>
</feature>
<gene>
    <name evidence="12" type="ORF">KQX54_019421</name>
</gene>
<evidence type="ECO:0000256" key="9">
    <source>
        <dbReference type="ARBA" id="ARBA00025617"/>
    </source>
</evidence>
<evidence type="ECO:0000256" key="10">
    <source>
        <dbReference type="SAM" id="MobiDB-lite"/>
    </source>
</evidence>
<accession>A0AAV7I9R7</accession>
<dbReference type="GO" id="GO:0003711">
    <property type="term" value="F:transcription elongation factor activity"/>
    <property type="evidence" value="ECO:0007669"/>
    <property type="project" value="TreeGrafter"/>
</dbReference>
<evidence type="ECO:0000313" key="13">
    <source>
        <dbReference type="Proteomes" id="UP000826195"/>
    </source>
</evidence>
<dbReference type="Proteomes" id="UP000826195">
    <property type="component" value="Unassembled WGS sequence"/>
</dbReference>
<organism evidence="12 13">
    <name type="scientific">Cotesia glomerata</name>
    <name type="common">Lepidopteran parasitic wasp</name>
    <name type="synonym">Apanteles glomeratus</name>
    <dbReference type="NCBI Taxonomy" id="32391"/>
    <lineage>
        <taxon>Eukaryota</taxon>
        <taxon>Metazoa</taxon>
        <taxon>Ecdysozoa</taxon>
        <taxon>Arthropoda</taxon>
        <taxon>Hexapoda</taxon>
        <taxon>Insecta</taxon>
        <taxon>Pterygota</taxon>
        <taxon>Neoptera</taxon>
        <taxon>Endopterygota</taxon>
        <taxon>Hymenoptera</taxon>
        <taxon>Apocrita</taxon>
        <taxon>Ichneumonoidea</taxon>
        <taxon>Braconidae</taxon>
        <taxon>Microgastrinae</taxon>
        <taxon>Cotesia</taxon>
    </lineage>
</organism>
<dbReference type="InterPro" id="IPR027093">
    <property type="entry name" value="EAF_fam"/>
</dbReference>
<proteinExistence type="inferred from homology"/>
<feature type="compositionally biased region" description="Polar residues" evidence="10">
    <location>
        <begin position="121"/>
        <end position="161"/>
    </location>
</feature>
<evidence type="ECO:0000256" key="6">
    <source>
        <dbReference type="ARBA" id="ARBA00023159"/>
    </source>
</evidence>
<evidence type="ECO:0000256" key="2">
    <source>
        <dbReference type="ARBA" id="ARBA00007798"/>
    </source>
</evidence>
<dbReference type="EMBL" id="JAHXZJ010002237">
    <property type="protein sequence ID" value="KAH0547463.1"/>
    <property type="molecule type" value="Genomic_DNA"/>
</dbReference>
<protein>
    <recommendedName>
        <fullName evidence="3">Ell-associated factor Eaf</fullName>
    </recommendedName>
</protein>
<feature type="region of interest" description="Disordered" evidence="10">
    <location>
        <begin position="118"/>
        <end position="359"/>
    </location>
</feature>
<evidence type="ECO:0000256" key="4">
    <source>
        <dbReference type="ARBA" id="ARBA00022553"/>
    </source>
</evidence>
<comment type="function">
    <text evidence="9">Promotes transcriptional elongation by Su(Tpl)/ELL. Essential for development.</text>
</comment>
<evidence type="ECO:0000256" key="1">
    <source>
        <dbReference type="ARBA" id="ARBA00004123"/>
    </source>
</evidence>
<name>A0AAV7I9R7_COTGL</name>
<evidence type="ECO:0000259" key="11">
    <source>
        <dbReference type="Pfam" id="PF09816"/>
    </source>
</evidence>
<dbReference type="Pfam" id="PF09816">
    <property type="entry name" value="EAF"/>
    <property type="match status" value="1"/>
</dbReference>
<feature type="compositionally biased region" description="Polar residues" evidence="10">
    <location>
        <begin position="168"/>
        <end position="178"/>
    </location>
</feature>
<feature type="compositionally biased region" description="Acidic residues" evidence="10">
    <location>
        <begin position="243"/>
        <end position="253"/>
    </location>
</feature>
<evidence type="ECO:0000256" key="8">
    <source>
        <dbReference type="ARBA" id="ARBA00023242"/>
    </source>
</evidence>
<keyword evidence="13" id="KW-1185">Reference proteome</keyword>
<dbReference type="GO" id="GO:0032783">
    <property type="term" value="C:super elongation complex"/>
    <property type="evidence" value="ECO:0007669"/>
    <property type="project" value="InterPro"/>
</dbReference>
<feature type="compositionally biased region" description="Low complexity" evidence="10">
    <location>
        <begin position="290"/>
        <end position="302"/>
    </location>
</feature>
<keyword evidence="7" id="KW-0804">Transcription</keyword>
<dbReference type="PANTHER" id="PTHR15970:SF2">
    <property type="entry name" value="ELL-ASSOCIATED FACTOR EAF"/>
    <property type="match status" value="1"/>
</dbReference>
<keyword evidence="8" id="KW-0539">Nucleus</keyword>
<dbReference type="InterPro" id="IPR019194">
    <property type="entry name" value="Tscrpt_elong_fac_Eaf_N"/>
</dbReference>
<keyword evidence="6" id="KW-0010">Activator</keyword>
<evidence type="ECO:0000256" key="7">
    <source>
        <dbReference type="ARBA" id="ARBA00023163"/>
    </source>
</evidence>
<sequence length="359" mass="38010">MAKRLGLGPEIRELKFGSSFNNNSGSNGDKTSFHTIKYDFKPASVDVSKMATVEVGPNNMMTVTVPHLDGAGLPHTVFKGSQRPYSKECVLIFDRKTGEITLEKLSSNIQVKKTRVDHRAQSLSAGPTLNSTASNSLNRPNTPIESKSKPSNQSTSTNNPAMNAGHGRSSSRTKVTSGTKREPHFQYHPKPAASPLRKSPYHGKSPSNGPSFSNNISSPARAISSNHGALPSLTSLPVIGGLDDSDNPSDPEDFQVPAQPPKPVSVPTTVVTPNPMELPINLDDQIGVLSDSSSSSGSSSDSSDSDSDMEPVTSPVLASTNGHTNGTKGITSPPLSTTNIHDNLLKEDLQLSESESDSD</sequence>
<dbReference type="AlphaFoldDB" id="A0AAV7I9R7"/>